<feature type="transmembrane region" description="Helical" evidence="1">
    <location>
        <begin position="82"/>
        <end position="104"/>
    </location>
</feature>
<keyword evidence="1" id="KW-0812">Transmembrane</keyword>
<dbReference type="AlphaFoldDB" id="A0A3Q8X9X3"/>
<feature type="transmembrane region" description="Helical" evidence="1">
    <location>
        <begin position="56"/>
        <end position="76"/>
    </location>
</feature>
<reference evidence="3" key="1">
    <citation type="submission" date="2018-12" db="EMBL/GenBank/DDBJ databases">
        <title>Genome sequence of Peanibacillus sp.</title>
        <authorList>
            <person name="Subramani G."/>
            <person name="Srinivasan S."/>
            <person name="Kim M.K."/>
        </authorList>
    </citation>
    <scope>NUCLEOTIDE SEQUENCE [LARGE SCALE GENOMIC DNA]</scope>
    <source>
        <strain evidence="3">18JY67-1</strain>
    </source>
</reference>
<sequence length="155" mass="17176">MLVVATFDQSIYLELAITSIEQLGIPRNNLHAFPMDKWREPRKPFDSIHSADGFSMLDLAAILGTCFMLLGAIYGFELDWGPILWGIIGALFGIGLGIGIKFLMAKKSKFGIRNITSEVVLMIQCETTHWDSVKKILWENTALGISTVGETARIS</sequence>
<keyword evidence="1" id="KW-1133">Transmembrane helix</keyword>
<dbReference type="OrthoDB" id="1683109at2"/>
<keyword evidence="1" id="KW-0472">Membrane</keyword>
<keyword evidence="3" id="KW-1185">Reference proteome</keyword>
<name>A0A3Q8X9X3_9BACL</name>
<evidence type="ECO:0000313" key="2">
    <source>
        <dbReference type="EMBL" id="AZN43764.1"/>
    </source>
</evidence>
<evidence type="ECO:0000313" key="3">
    <source>
        <dbReference type="Proteomes" id="UP000272528"/>
    </source>
</evidence>
<protein>
    <submittedName>
        <fullName evidence="2">Uncharacterized protein</fullName>
    </submittedName>
</protein>
<dbReference type="KEGG" id="palb:EJC50_17665"/>
<organism evidence="2 3">
    <name type="scientific">Paenibacillus albus</name>
    <dbReference type="NCBI Taxonomy" id="2495582"/>
    <lineage>
        <taxon>Bacteria</taxon>
        <taxon>Bacillati</taxon>
        <taxon>Bacillota</taxon>
        <taxon>Bacilli</taxon>
        <taxon>Bacillales</taxon>
        <taxon>Paenibacillaceae</taxon>
        <taxon>Paenibacillus</taxon>
    </lineage>
</organism>
<accession>A0A3Q8X9X3</accession>
<evidence type="ECO:0000256" key="1">
    <source>
        <dbReference type="SAM" id="Phobius"/>
    </source>
</evidence>
<dbReference type="EMBL" id="CP034437">
    <property type="protein sequence ID" value="AZN43764.1"/>
    <property type="molecule type" value="Genomic_DNA"/>
</dbReference>
<dbReference type="Proteomes" id="UP000272528">
    <property type="component" value="Chromosome"/>
</dbReference>
<gene>
    <name evidence="2" type="ORF">EJC50_17665</name>
</gene>
<proteinExistence type="predicted"/>